<evidence type="ECO:0000256" key="2">
    <source>
        <dbReference type="ARBA" id="ARBA00022692"/>
    </source>
</evidence>
<organism evidence="8 9">
    <name type="scientific">Helobdella robusta</name>
    <name type="common">Californian leech</name>
    <dbReference type="NCBI Taxonomy" id="6412"/>
    <lineage>
        <taxon>Eukaryota</taxon>
        <taxon>Metazoa</taxon>
        <taxon>Spiralia</taxon>
        <taxon>Lophotrochozoa</taxon>
        <taxon>Annelida</taxon>
        <taxon>Clitellata</taxon>
        <taxon>Hirudinea</taxon>
        <taxon>Rhynchobdellida</taxon>
        <taxon>Glossiphoniidae</taxon>
        <taxon>Helobdella</taxon>
    </lineage>
</organism>
<dbReference type="AlphaFoldDB" id="T1FJB2"/>
<evidence type="ECO:0000313" key="7">
    <source>
        <dbReference type="EMBL" id="ESO11421.1"/>
    </source>
</evidence>
<evidence type="ECO:0000313" key="9">
    <source>
        <dbReference type="Proteomes" id="UP000015101"/>
    </source>
</evidence>
<proteinExistence type="predicted"/>
<keyword evidence="4 5" id="KW-0472">Membrane</keyword>
<feature type="transmembrane region" description="Helical" evidence="5">
    <location>
        <begin position="129"/>
        <end position="153"/>
    </location>
</feature>
<evidence type="ECO:0000256" key="3">
    <source>
        <dbReference type="ARBA" id="ARBA00022989"/>
    </source>
</evidence>
<evidence type="ECO:0000256" key="4">
    <source>
        <dbReference type="ARBA" id="ARBA00023136"/>
    </source>
</evidence>
<dbReference type="GO" id="GO:0016020">
    <property type="term" value="C:membrane"/>
    <property type="evidence" value="ECO:0007669"/>
    <property type="project" value="UniProtKB-SubCell"/>
</dbReference>
<dbReference type="EMBL" id="AMQM01008637">
    <property type="status" value="NOT_ANNOTATED_CDS"/>
    <property type="molecule type" value="Genomic_DNA"/>
</dbReference>
<dbReference type="Gene3D" id="1.20.1070.10">
    <property type="entry name" value="Rhodopsin 7-helix transmembrane proteins"/>
    <property type="match status" value="1"/>
</dbReference>
<dbReference type="EMBL" id="AMQM01008636">
    <property type="status" value="NOT_ANNOTATED_CDS"/>
    <property type="molecule type" value="Genomic_DNA"/>
</dbReference>
<dbReference type="InterPro" id="IPR052954">
    <property type="entry name" value="GPCR-Ligand_Int"/>
</dbReference>
<dbReference type="PANTHER" id="PTHR46641:SF2">
    <property type="entry name" value="FMRFAMIDE RECEPTOR"/>
    <property type="match status" value="1"/>
</dbReference>
<dbReference type="PANTHER" id="PTHR46641">
    <property type="entry name" value="FMRFAMIDE RECEPTOR-RELATED"/>
    <property type="match status" value="1"/>
</dbReference>
<gene>
    <name evidence="8" type="primary">20208911</name>
    <name evidence="7" type="ORF">HELRODRAFT_183207</name>
</gene>
<protein>
    <recommendedName>
        <fullName evidence="6">G-protein coupled receptors family 1 profile domain-containing protein</fullName>
    </recommendedName>
</protein>
<evidence type="ECO:0000256" key="5">
    <source>
        <dbReference type="SAM" id="Phobius"/>
    </source>
</evidence>
<keyword evidence="9" id="KW-1185">Reference proteome</keyword>
<dbReference type="OrthoDB" id="6247182at2759"/>
<keyword evidence="2 5" id="KW-0812">Transmembrane</keyword>
<dbReference type="Pfam" id="PF00001">
    <property type="entry name" value="7tm_1"/>
    <property type="match status" value="1"/>
</dbReference>
<dbReference type="PROSITE" id="PS50262">
    <property type="entry name" value="G_PROTEIN_RECEP_F1_2"/>
    <property type="match status" value="1"/>
</dbReference>
<dbReference type="EMBL" id="AMQM01008638">
    <property type="status" value="NOT_ANNOTATED_CDS"/>
    <property type="molecule type" value="Genomic_DNA"/>
</dbReference>
<dbReference type="InterPro" id="IPR000276">
    <property type="entry name" value="GPCR_Rhodpsn"/>
</dbReference>
<dbReference type="GO" id="GO:0004930">
    <property type="term" value="F:G protein-coupled receptor activity"/>
    <property type="evidence" value="ECO:0007669"/>
    <property type="project" value="InterPro"/>
</dbReference>
<feature type="transmembrane region" description="Helical" evidence="5">
    <location>
        <begin position="49"/>
        <end position="71"/>
    </location>
</feature>
<sequence length="282" mass="32280">MEKNSFSKRGERNFFLKRYLEYNITSDGTLERSDTAKNLIYRYFYASTLYALLFFILPLLALAYLNARLIIALRRGKRHWLNLKSTQRREQNLTIIPLTVVLVFVVCATPALVVNVLDSYDQEIFEYSTAFLVTSNFLIVISSASNIIIYFLLGSSFRRRLCEMFHCGQAASHHLQQRQQRFREFSCARSSTIYMTNTNTNNSNNAPLTTNKHSGKAAAITSTTSATNSCSITNNATVDRDNDVEREDFMGGFPKKRTLASWFNTLKDNNKRSECSLKLSLM</sequence>
<dbReference type="GeneID" id="20208911"/>
<feature type="transmembrane region" description="Helical" evidence="5">
    <location>
        <begin position="92"/>
        <end position="117"/>
    </location>
</feature>
<dbReference type="RefSeq" id="XP_009010489.1">
    <property type="nucleotide sequence ID" value="XM_009012241.1"/>
</dbReference>
<keyword evidence="3 5" id="KW-1133">Transmembrane helix</keyword>
<dbReference type="eggNOG" id="KOG3656">
    <property type="taxonomic scope" value="Eukaryota"/>
</dbReference>
<dbReference type="InterPro" id="IPR017452">
    <property type="entry name" value="GPCR_Rhodpsn_7TM"/>
</dbReference>
<accession>T1FJB2</accession>
<dbReference type="EMBL" id="KB095818">
    <property type="protein sequence ID" value="ESO11421.1"/>
    <property type="molecule type" value="Genomic_DNA"/>
</dbReference>
<dbReference type="CTD" id="20208911"/>
<comment type="subcellular location">
    <subcellularLocation>
        <location evidence="1">Membrane</location>
    </subcellularLocation>
</comment>
<dbReference type="PRINTS" id="PR00237">
    <property type="entry name" value="GPCRRHODOPSN"/>
</dbReference>
<reference evidence="9" key="1">
    <citation type="submission" date="2012-12" db="EMBL/GenBank/DDBJ databases">
        <authorList>
            <person name="Hellsten U."/>
            <person name="Grimwood J."/>
            <person name="Chapman J.A."/>
            <person name="Shapiro H."/>
            <person name="Aerts A."/>
            <person name="Otillar R.P."/>
            <person name="Terry A.Y."/>
            <person name="Boore J.L."/>
            <person name="Simakov O."/>
            <person name="Marletaz F."/>
            <person name="Cho S.-J."/>
            <person name="Edsinger-Gonzales E."/>
            <person name="Havlak P."/>
            <person name="Kuo D.-H."/>
            <person name="Larsson T."/>
            <person name="Lv J."/>
            <person name="Arendt D."/>
            <person name="Savage R."/>
            <person name="Osoegawa K."/>
            <person name="de Jong P."/>
            <person name="Lindberg D.R."/>
            <person name="Seaver E.C."/>
            <person name="Weisblat D.A."/>
            <person name="Putnam N.H."/>
            <person name="Grigoriev I.V."/>
            <person name="Rokhsar D.S."/>
        </authorList>
    </citation>
    <scope>NUCLEOTIDE SEQUENCE</scope>
</reference>
<dbReference type="Proteomes" id="UP000015101">
    <property type="component" value="Unassembled WGS sequence"/>
</dbReference>
<dbReference type="KEGG" id="hro:HELRODRAFT_183207"/>
<evidence type="ECO:0000256" key="1">
    <source>
        <dbReference type="ARBA" id="ARBA00004370"/>
    </source>
</evidence>
<dbReference type="HOGENOM" id="CLU_987904_0_0_1"/>
<dbReference type="SUPFAM" id="SSF81321">
    <property type="entry name" value="Family A G protein-coupled receptor-like"/>
    <property type="match status" value="1"/>
</dbReference>
<evidence type="ECO:0000313" key="8">
    <source>
        <dbReference type="EnsemblMetazoa" id="HelroP183207"/>
    </source>
</evidence>
<dbReference type="EnsemblMetazoa" id="HelroT183207">
    <property type="protein sequence ID" value="HelroP183207"/>
    <property type="gene ID" value="HelroG183207"/>
</dbReference>
<dbReference type="InParanoid" id="T1FJB2"/>
<feature type="domain" description="G-protein coupled receptors family 1 profile" evidence="6">
    <location>
        <begin position="1"/>
        <end position="150"/>
    </location>
</feature>
<name>T1FJB2_HELRO</name>
<evidence type="ECO:0000259" key="6">
    <source>
        <dbReference type="PROSITE" id="PS50262"/>
    </source>
</evidence>
<reference evidence="7 9" key="2">
    <citation type="journal article" date="2013" name="Nature">
        <title>Insights into bilaterian evolution from three spiralian genomes.</title>
        <authorList>
            <person name="Simakov O."/>
            <person name="Marletaz F."/>
            <person name="Cho S.J."/>
            <person name="Edsinger-Gonzales E."/>
            <person name="Havlak P."/>
            <person name="Hellsten U."/>
            <person name="Kuo D.H."/>
            <person name="Larsson T."/>
            <person name="Lv J."/>
            <person name="Arendt D."/>
            <person name="Savage R."/>
            <person name="Osoegawa K."/>
            <person name="de Jong P."/>
            <person name="Grimwood J."/>
            <person name="Chapman J.A."/>
            <person name="Shapiro H."/>
            <person name="Aerts A."/>
            <person name="Otillar R.P."/>
            <person name="Terry A.Y."/>
            <person name="Boore J.L."/>
            <person name="Grigoriev I.V."/>
            <person name="Lindberg D.R."/>
            <person name="Seaver E.C."/>
            <person name="Weisblat D.A."/>
            <person name="Putnam N.H."/>
            <person name="Rokhsar D.S."/>
        </authorList>
    </citation>
    <scope>NUCLEOTIDE SEQUENCE</scope>
</reference>
<reference evidence="8" key="3">
    <citation type="submission" date="2015-06" db="UniProtKB">
        <authorList>
            <consortium name="EnsemblMetazoa"/>
        </authorList>
    </citation>
    <scope>IDENTIFICATION</scope>
</reference>